<dbReference type="Gene3D" id="2.40.50.140">
    <property type="entry name" value="Nucleic acid-binding proteins"/>
    <property type="match status" value="1"/>
</dbReference>
<dbReference type="AlphaFoldDB" id="A0A7J2TZU0"/>
<dbReference type="PANTHER" id="PTHR21321:SF4">
    <property type="entry name" value="EXOSOME COMPLEX COMPONENT RRP4"/>
    <property type="match status" value="1"/>
</dbReference>
<dbReference type="SUPFAM" id="SSF54791">
    <property type="entry name" value="Eukaryotic type KH-domain (KH-domain type I)"/>
    <property type="match status" value="1"/>
</dbReference>
<protein>
    <recommendedName>
        <fullName evidence="5">Exosome complex component Rrp4</fullName>
    </recommendedName>
</protein>
<gene>
    <name evidence="5" type="primary">rrp4</name>
    <name evidence="7" type="ORF">ENO26_00385</name>
</gene>
<organism evidence="7">
    <name type="scientific">Ignisphaera aggregans</name>
    <dbReference type="NCBI Taxonomy" id="334771"/>
    <lineage>
        <taxon>Archaea</taxon>
        <taxon>Thermoproteota</taxon>
        <taxon>Thermoprotei</taxon>
        <taxon>Desulfurococcales</taxon>
        <taxon>Desulfurococcaceae</taxon>
        <taxon>Ignisphaera</taxon>
    </lineage>
</organism>
<evidence type="ECO:0000256" key="3">
    <source>
        <dbReference type="ARBA" id="ARBA00022835"/>
    </source>
</evidence>
<dbReference type="PROSITE" id="PS00760">
    <property type="entry name" value="SPASE_I_2"/>
    <property type="match status" value="1"/>
</dbReference>
<dbReference type="InterPro" id="IPR019757">
    <property type="entry name" value="Pept_S26A_signal_pept_1_Lys-AS"/>
</dbReference>
<sequence length="243" mass="27237">MSSPVKRVIALPGDLIVIDKNISIEGTNLYKLSENTYIVTTISIQDYEEGEKKKIRVVSLKGRYIPKEGDVVIGIIIDVTLSYWLADIKSPYPAILNASDYLGKSFNPALENIRKYLDIGDVIIAKVTQFDRSRLPTLTVQDKGLGKVIGGSLVEIEPSKVGRVIGRKKSMISMLTEQTKCEFVVGINGRILLRCPNSDLEYIAILAIKKIEEEAHIIGLTERIKEFIINEKVKRGLIRYETE</sequence>
<evidence type="ECO:0000256" key="2">
    <source>
        <dbReference type="ARBA" id="ARBA00022490"/>
    </source>
</evidence>
<dbReference type="InterPro" id="IPR048565">
    <property type="entry name" value="S1_RRP4"/>
</dbReference>
<evidence type="ECO:0000256" key="4">
    <source>
        <dbReference type="ARBA" id="ARBA00022884"/>
    </source>
</evidence>
<accession>A0A7J2TZU0</accession>
<dbReference type="GO" id="GO:0008143">
    <property type="term" value="F:poly(A) binding"/>
    <property type="evidence" value="ECO:0007669"/>
    <property type="project" value="InterPro"/>
</dbReference>
<dbReference type="Pfam" id="PF15985">
    <property type="entry name" value="KH_6"/>
    <property type="match status" value="1"/>
</dbReference>
<comment type="subunit">
    <text evidence="5">Component of the archaeal exosome complex. Forms a trimer of Rrp4 and/or Csl4 subunits. The trimer associates with an hexameric ring-like arrangement composed of 3 Rrp41-Rrp42 heterodimers.</text>
</comment>
<dbReference type="GO" id="GO:0008236">
    <property type="term" value="F:serine-type peptidase activity"/>
    <property type="evidence" value="ECO:0007669"/>
    <property type="project" value="InterPro"/>
</dbReference>
<comment type="similarity">
    <text evidence="1 5">Belongs to the RRP4 family.</text>
</comment>
<comment type="subcellular location">
    <subcellularLocation>
        <location evidence="5">Cytoplasm</location>
    </subcellularLocation>
</comment>
<dbReference type="InterPro" id="IPR026699">
    <property type="entry name" value="Exosome_RNA_bind1/RRP40/RRP4"/>
</dbReference>
<dbReference type="CDD" id="cd05789">
    <property type="entry name" value="S1_Rrp4"/>
    <property type="match status" value="1"/>
</dbReference>
<dbReference type="InterPro" id="IPR036612">
    <property type="entry name" value="KH_dom_type_1_sf"/>
</dbReference>
<dbReference type="EMBL" id="DSEU01000001">
    <property type="protein sequence ID" value="HEM66034.1"/>
    <property type="molecule type" value="Genomic_DNA"/>
</dbReference>
<dbReference type="InterPro" id="IPR003029">
    <property type="entry name" value="S1_domain"/>
</dbReference>
<dbReference type="PANTHER" id="PTHR21321">
    <property type="entry name" value="PNAS-3 RELATED"/>
    <property type="match status" value="1"/>
</dbReference>
<dbReference type="InterPro" id="IPR023474">
    <property type="entry name" value="Rrp4"/>
</dbReference>
<dbReference type="HAMAP" id="MF_00623">
    <property type="entry name" value="Exosome_Rrp4"/>
    <property type="match status" value="1"/>
</dbReference>
<dbReference type="SUPFAM" id="SSF50249">
    <property type="entry name" value="Nucleic acid-binding proteins"/>
    <property type="match status" value="1"/>
</dbReference>
<dbReference type="Pfam" id="PF21262">
    <property type="entry name" value="RRP40_S1"/>
    <property type="match status" value="1"/>
</dbReference>
<dbReference type="PROSITE" id="PS50126">
    <property type="entry name" value="S1"/>
    <property type="match status" value="1"/>
</dbReference>
<dbReference type="GO" id="GO:0034475">
    <property type="term" value="P:U4 snRNA 3'-end processing"/>
    <property type="evidence" value="ECO:0007669"/>
    <property type="project" value="TreeGrafter"/>
</dbReference>
<evidence type="ECO:0000313" key="7">
    <source>
        <dbReference type="EMBL" id="HEM66034.1"/>
    </source>
</evidence>
<dbReference type="Gene3D" id="3.30.1370.10">
    <property type="entry name" value="K Homology domain, type 1"/>
    <property type="match status" value="1"/>
</dbReference>
<keyword evidence="4 5" id="KW-0694">RNA-binding</keyword>
<dbReference type="GO" id="GO:0005737">
    <property type="term" value="C:cytoplasm"/>
    <property type="evidence" value="ECO:0007669"/>
    <property type="project" value="UniProtKB-SubCell"/>
</dbReference>
<dbReference type="InterPro" id="IPR012340">
    <property type="entry name" value="NA-bd_OB-fold"/>
</dbReference>
<keyword evidence="3 5" id="KW-0271">Exosome</keyword>
<comment type="function">
    <text evidence="5">Non-catalytic component of the exosome, which is a complex involved in RNA degradation. Increases the RNA binding and the efficiency of RNA degradation. Confers strong poly(A) specificity to the exosome.</text>
</comment>
<comment type="caution">
    <text evidence="7">The sequence shown here is derived from an EMBL/GenBank/DDBJ whole genome shotgun (WGS) entry which is preliminary data.</text>
</comment>
<dbReference type="CDD" id="cd22524">
    <property type="entry name" value="KH-I_Rrp4_prokar"/>
    <property type="match status" value="1"/>
</dbReference>
<keyword evidence="2 5" id="KW-0963">Cytoplasm</keyword>
<dbReference type="SMART" id="SM00316">
    <property type="entry name" value="S1"/>
    <property type="match status" value="1"/>
</dbReference>
<dbReference type="GO" id="GO:0071051">
    <property type="term" value="P:poly(A)-dependent snoRNA 3'-end processing"/>
    <property type="evidence" value="ECO:0007669"/>
    <property type="project" value="TreeGrafter"/>
</dbReference>
<dbReference type="GO" id="GO:0016020">
    <property type="term" value="C:membrane"/>
    <property type="evidence" value="ECO:0007669"/>
    <property type="project" value="InterPro"/>
</dbReference>
<dbReference type="InterPro" id="IPR004088">
    <property type="entry name" value="KH_dom_type_1"/>
</dbReference>
<dbReference type="GO" id="GO:0000467">
    <property type="term" value="P:exonucleolytic trimming to generate mature 3'-end of 5.8S rRNA from tricistronic rRNA transcript (SSU-rRNA, 5.8S rRNA, LSU-rRNA)"/>
    <property type="evidence" value="ECO:0007669"/>
    <property type="project" value="TreeGrafter"/>
</dbReference>
<proteinExistence type="inferred from homology"/>
<dbReference type="NCBIfam" id="NF003181">
    <property type="entry name" value="PRK04163.1-1"/>
    <property type="match status" value="1"/>
</dbReference>
<feature type="domain" description="S1 motif" evidence="6">
    <location>
        <begin position="69"/>
        <end position="141"/>
    </location>
</feature>
<reference evidence="7" key="1">
    <citation type="journal article" date="2020" name="mSystems">
        <title>Genome- and Community-Level Interaction Insights into Carbon Utilization and Element Cycling Functions of Hydrothermarchaeota in Hydrothermal Sediment.</title>
        <authorList>
            <person name="Zhou Z."/>
            <person name="Liu Y."/>
            <person name="Xu W."/>
            <person name="Pan J."/>
            <person name="Luo Z.H."/>
            <person name="Li M."/>
        </authorList>
    </citation>
    <scope>NUCLEOTIDE SEQUENCE [LARGE SCALE GENOMIC DNA]</scope>
    <source>
        <strain evidence="7">SpSt-125</strain>
    </source>
</reference>
<dbReference type="GO" id="GO:0071034">
    <property type="term" value="P:CUT catabolic process"/>
    <property type="evidence" value="ECO:0007669"/>
    <property type="project" value="TreeGrafter"/>
</dbReference>
<evidence type="ECO:0000259" key="6">
    <source>
        <dbReference type="PROSITE" id="PS50126"/>
    </source>
</evidence>
<name>A0A7J2TZU0_9CREN</name>
<dbReference type="GO" id="GO:0000178">
    <property type="term" value="C:exosome (RNase complex)"/>
    <property type="evidence" value="ECO:0007669"/>
    <property type="project" value="UniProtKB-KW"/>
</dbReference>
<evidence type="ECO:0000256" key="5">
    <source>
        <dbReference type="HAMAP-Rule" id="MF_00623"/>
    </source>
</evidence>
<evidence type="ECO:0000256" key="1">
    <source>
        <dbReference type="ARBA" id="ARBA00009155"/>
    </source>
</evidence>